<dbReference type="InterPro" id="IPR002035">
    <property type="entry name" value="VWF_A"/>
</dbReference>
<evidence type="ECO:0000313" key="5">
    <source>
        <dbReference type="Proteomes" id="UP000078543"/>
    </source>
</evidence>
<dbReference type="InterPro" id="IPR051928">
    <property type="entry name" value="NorD/CobT"/>
</dbReference>
<evidence type="ECO:0000256" key="1">
    <source>
        <dbReference type="SAM" id="Coils"/>
    </source>
</evidence>
<dbReference type="AlphaFoldDB" id="A0A178MPY7"/>
<feature type="compositionally biased region" description="Basic and acidic residues" evidence="2">
    <location>
        <begin position="251"/>
        <end position="261"/>
    </location>
</feature>
<dbReference type="Pfam" id="PF00092">
    <property type="entry name" value="VWA"/>
    <property type="match status" value="1"/>
</dbReference>
<accession>A0A178MPY7</accession>
<reference evidence="4 5" key="1">
    <citation type="submission" date="2016-04" db="EMBL/GenBank/DDBJ databases">
        <title>Draft genome sequence of freshwater magnetotactic bacteria Magnetospirillum marisnigri SP-1 and Magnetospirillum moscoviense BB-1.</title>
        <authorList>
            <person name="Koziaeva V."/>
            <person name="Dziuba M.V."/>
            <person name="Ivanov T.M."/>
            <person name="Kuznetsov B."/>
            <person name="Grouzdev D.S."/>
        </authorList>
    </citation>
    <scope>NUCLEOTIDE SEQUENCE [LARGE SCALE GENOMIC DNA]</scope>
    <source>
        <strain evidence="4 5">BB-1</strain>
    </source>
</reference>
<proteinExistence type="predicted"/>
<dbReference type="EMBL" id="LWQU01000141">
    <property type="protein sequence ID" value="OAN50087.1"/>
    <property type="molecule type" value="Genomic_DNA"/>
</dbReference>
<comment type="caution">
    <text evidence="4">The sequence shown here is derived from an EMBL/GenBank/DDBJ whole genome shotgun (WGS) entry which is preliminary data.</text>
</comment>
<keyword evidence="5" id="KW-1185">Reference proteome</keyword>
<dbReference type="OrthoDB" id="9758211at2"/>
<dbReference type="STRING" id="1437059.A6A05_02435"/>
<evidence type="ECO:0000313" key="4">
    <source>
        <dbReference type="EMBL" id="OAN50087.1"/>
    </source>
</evidence>
<feature type="region of interest" description="Disordered" evidence="2">
    <location>
        <begin position="236"/>
        <end position="277"/>
    </location>
</feature>
<protein>
    <submittedName>
        <fullName evidence="4">Protein norD</fullName>
    </submittedName>
</protein>
<evidence type="ECO:0000259" key="3">
    <source>
        <dbReference type="PROSITE" id="PS50234"/>
    </source>
</evidence>
<dbReference type="InterPro" id="IPR036465">
    <property type="entry name" value="vWFA_dom_sf"/>
</dbReference>
<dbReference type="PANTHER" id="PTHR41248">
    <property type="entry name" value="NORD PROTEIN"/>
    <property type="match status" value="1"/>
</dbReference>
<dbReference type="PROSITE" id="PS50234">
    <property type="entry name" value="VWFA"/>
    <property type="match status" value="1"/>
</dbReference>
<dbReference type="SMART" id="SM00327">
    <property type="entry name" value="VWA"/>
    <property type="match status" value="1"/>
</dbReference>
<feature type="coiled-coil region" evidence="1">
    <location>
        <begin position="386"/>
        <end position="413"/>
    </location>
</feature>
<evidence type="ECO:0000256" key="2">
    <source>
        <dbReference type="SAM" id="MobiDB-lite"/>
    </source>
</evidence>
<feature type="domain" description="VWFA" evidence="3">
    <location>
        <begin position="453"/>
        <end position="639"/>
    </location>
</feature>
<dbReference type="RefSeq" id="WP_068500911.1">
    <property type="nucleotide sequence ID" value="NZ_LWQU01000141.1"/>
</dbReference>
<sequence>MSWLEKLELEETVGRFWHRLVGEKHSWPRHPEAAVTLDEVRAQLAVFFRGLGGDSGVAIASASLRTSEHRLSWRQRIGMDDERMVVAARDEVSLSLPDVLDHFPEASHNRDLYFWLAAFFAMLPPAGPPESDPLRTDLAFLARASLATRAVVDQFPGLAKRYGVLSAVLRALRPTRPVSGIEAQVEALVTELLGGPADPANPLRPVLSGTILDGLSAPATYKPFLPCPLWGEALHREPESRLDEDEISTPDSKKEEEGADNKRRHAERKKQDNADRKDPLILNRFEKILSFADMVNVNRGADDPDEEEAKKAAEEMDKITISQHGKKAATKLKFDLDLPPEATETTKLSGTHLYPEWDHRAACYHKDHCVVHVAVAPEEGENWVPDEQARRRIRQVKRQFEALRTKAQLLRAQVDGSELDTEAVVRARSDLAASGQCSDRVYMQRRPMERDLAVAVLLDSSLSTDSWVENRRVLDVSKEALAVFSHGLAACDDPFAIYTFTSRKRAWVKVDTIKDFDETLSPAVMRRIGAVKPGYFTRIGTAIRHVTKQLEERPNRHRLLLVITDGKPNDIDHYEGRYGIEDTRKAVAEARAKGMAVFGVTIDKKAQTYFPHLFGRGGYAIVHHLAQLTAALPRIYRHLVG</sequence>
<dbReference type="Proteomes" id="UP000078543">
    <property type="component" value="Unassembled WGS sequence"/>
</dbReference>
<name>A0A178MPY7_9PROT</name>
<dbReference type="SUPFAM" id="SSF53300">
    <property type="entry name" value="vWA-like"/>
    <property type="match status" value="1"/>
</dbReference>
<dbReference type="Gene3D" id="3.40.50.410">
    <property type="entry name" value="von Willebrand factor, type A domain"/>
    <property type="match status" value="1"/>
</dbReference>
<keyword evidence="1" id="KW-0175">Coiled coil</keyword>
<gene>
    <name evidence="4" type="ORF">A6A05_02435</name>
</gene>
<dbReference type="PANTHER" id="PTHR41248:SF1">
    <property type="entry name" value="NORD PROTEIN"/>
    <property type="match status" value="1"/>
</dbReference>
<organism evidence="4 5">
    <name type="scientific">Magnetospirillum moscoviense</name>
    <dbReference type="NCBI Taxonomy" id="1437059"/>
    <lineage>
        <taxon>Bacteria</taxon>
        <taxon>Pseudomonadati</taxon>
        <taxon>Pseudomonadota</taxon>
        <taxon>Alphaproteobacteria</taxon>
        <taxon>Rhodospirillales</taxon>
        <taxon>Rhodospirillaceae</taxon>
        <taxon>Magnetospirillum</taxon>
    </lineage>
</organism>
<dbReference type="CDD" id="cd01454">
    <property type="entry name" value="vWA_norD_type"/>
    <property type="match status" value="1"/>
</dbReference>